<sequence length="105" mass="12080">MVSKANLRRYVELDNRRTQLLARLASIDEEYFAIKDDIESDLECRHNSRSVEMVGYQVTVKRGERVVPWERELRSVLGDQAIARLIRSAPRSTTLQVTEAACNTN</sequence>
<reference evidence="1 2" key="1">
    <citation type="submission" date="2019-02" db="EMBL/GenBank/DDBJ databases">
        <title>Deep-cultivation of Planctomycetes and their phenomic and genomic characterization uncovers novel biology.</title>
        <authorList>
            <person name="Wiegand S."/>
            <person name="Jogler M."/>
            <person name="Boedeker C."/>
            <person name="Pinto D."/>
            <person name="Vollmers J."/>
            <person name="Rivas-Marin E."/>
            <person name="Kohn T."/>
            <person name="Peeters S.H."/>
            <person name="Heuer A."/>
            <person name="Rast P."/>
            <person name="Oberbeckmann S."/>
            <person name="Bunk B."/>
            <person name="Jeske O."/>
            <person name="Meyerdierks A."/>
            <person name="Storesund J.E."/>
            <person name="Kallscheuer N."/>
            <person name="Luecker S."/>
            <person name="Lage O.M."/>
            <person name="Pohl T."/>
            <person name="Merkel B.J."/>
            <person name="Hornburger P."/>
            <person name="Mueller R.-W."/>
            <person name="Bruemmer F."/>
            <person name="Labrenz M."/>
            <person name="Spormann A.M."/>
            <person name="Op den Camp H."/>
            <person name="Overmann J."/>
            <person name="Amann R."/>
            <person name="Jetten M.S.M."/>
            <person name="Mascher T."/>
            <person name="Medema M.H."/>
            <person name="Devos D.P."/>
            <person name="Kaster A.-K."/>
            <person name="Ovreas L."/>
            <person name="Rohde M."/>
            <person name="Galperin M.Y."/>
            <person name="Jogler C."/>
        </authorList>
    </citation>
    <scope>NUCLEOTIDE SEQUENCE [LARGE SCALE GENOMIC DNA]</scope>
    <source>
        <strain evidence="1 2">Mal33</strain>
    </source>
</reference>
<dbReference type="Proteomes" id="UP000316770">
    <property type="component" value="Chromosome"/>
</dbReference>
<evidence type="ECO:0000313" key="2">
    <source>
        <dbReference type="Proteomes" id="UP000316770"/>
    </source>
</evidence>
<accession>A0A518ITX3</accession>
<evidence type="ECO:0000313" key="1">
    <source>
        <dbReference type="EMBL" id="QDV56510.1"/>
    </source>
</evidence>
<protein>
    <submittedName>
        <fullName evidence="1">Uncharacterized protein</fullName>
    </submittedName>
</protein>
<dbReference type="EMBL" id="CP036318">
    <property type="protein sequence ID" value="QDV56510.1"/>
    <property type="molecule type" value="Genomic_DNA"/>
</dbReference>
<keyword evidence="2" id="KW-1185">Reference proteome</keyword>
<organism evidence="1 2">
    <name type="scientific">Rosistilla oblonga</name>
    <dbReference type="NCBI Taxonomy" id="2527990"/>
    <lineage>
        <taxon>Bacteria</taxon>
        <taxon>Pseudomonadati</taxon>
        <taxon>Planctomycetota</taxon>
        <taxon>Planctomycetia</taxon>
        <taxon>Pirellulales</taxon>
        <taxon>Pirellulaceae</taxon>
        <taxon>Rosistilla</taxon>
    </lineage>
</organism>
<dbReference type="RefSeq" id="WP_145285029.1">
    <property type="nucleotide sequence ID" value="NZ_CP036318.1"/>
</dbReference>
<gene>
    <name evidence="1" type="ORF">Mal33_25010</name>
</gene>
<proteinExistence type="predicted"/>
<name>A0A518ITX3_9BACT</name>
<dbReference type="AlphaFoldDB" id="A0A518ITX3"/>